<dbReference type="EnsemblMetazoa" id="CLYHEMT007737.1">
    <property type="protein sequence ID" value="CLYHEMP007737.1"/>
    <property type="gene ID" value="CLYHEMG007737"/>
</dbReference>
<dbReference type="InterPro" id="IPR000086">
    <property type="entry name" value="NUDIX_hydrolase_dom"/>
</dbReference>
<feature type="domain" description="Nudix hydrolase" evidence="1">
    <location>
        <begin position="37"/>
        <end position="160"/>
    </location>
</feature>
<evidence type="ECO:0000313" key="3">
    <source>
        <dbReference type="Proteomes" id="UP000594262"/>
    </source>
</evidence>
<sequence length="302" mass="34291">MSQTLTSIQALENGNHFDNVTFSKGEEEGPKVTFRNNSFYIVSALLFQEDKVLLVSEAKHDGKWYLPAGKVKYQESLKNAFKRELLEESSYKGEPDHLLSINAGPGGWFRFNFIGHQTGGHLKTPAEADKDTLEARWFPCSEIFNGDLNYRAQDMFEVIKDGILWNQQNGALQREKSIILENSFNSFCLRPLAFDLNGANVQLAIHHETGKVPLIRMGMYYQKVVTDFFQKSGIQVQVLGILAVEHSPREDSWDGYCLNVICKLDRENSTGMSNFKWIDLDSNLSSAINKIIGTQSYVWAFK</sequence>
<evidence type="ECO:0000313" key="2">
    <source>
        <dbReference type="EnsemblMetazoa" id="CLYHEMP007737.1"/>
    </source>
</evidence>
<dbReference type="Pfam" id="PF00293">
    <property type="entry name" value="NUDIX"/>
    <property type="match status" value="1"/>
</dbReference>
<dbReference type="PROSITE" id="PS51462">
    <property type="entry name" value="NUDIX"/>
    <property type="match status" value="1"/>
</dbReference>
<organism evidence="2 3">
    <name type="scientific">Clytia hemisphaerica</name>
    <dbReference type="NCBI Taxonomy" id="252671"/>
    <lineage>
        <taxon>Eukaryota</taxon>
        <taxon>Metazoa</taxon>
        <taxon>Cnidaria</taxon>
        <taxon>Hydrozoa</taxon>
        <taxon>Hydroidolina</taxon>
        <taxon>Leptothecata</taxon>
        <taxon>Obeliida</taxon>
        <taxon>Clytiidae</taxon>
        <taxon>Clytia</taxon>
    </lineage>
</organism>
<dbReference type="PANTHER" id="PTHR22769:SF56">
    <property type="entry name" value="8-OXO-DGDP PHOSPHATASE NUDT18"/>
    <property type="match status" value="1"/>
</dbReference>
<reference evidence="2" key="1">
    <citation type="submission" date="2021-01" db="UniProtKB">
        <authorList>
            <consortium name="EnsemblMetazoa"/>
        </authorList>
    </citation>
    <scope>IDENTIFICATION</scope>
</reference>
<dbReference type="Gene3D" id="3.90.79.10">
    <property type="entry name" value="Nucleoside Triphosphate Pyrophosphohydrolase"/>
    <property type="match status" value="1"/>
</dbReference>
<dbReference type="InterPro" id="IPR015797">
    <property type="entry name" value="NUDIX_hydrolase-like_dom_sf"/>
</dbReference>
<dbReference type="OrthoDB" id="10005910at2759"/>
<name>A0A7M5VC79_9CNID</name>
<dbReference type="Proteomes" id="UP000594262">
    <property type="component" value="Unplaced"/>
</dbReference>
<dbReference type="GO" id="GO:0044715">
    <property type="term" value="F:8-oxo-dGDP phosphatase activity"/>
    <property type="evidence" value="ECO:0007669"/>
    <property type="project" value="TreeGrafter"/>
</dbReference>
<protein>
    <recommendedName>
        <fullName evidence="1">Nudix hydrolase domain-containing protein</fullName>
    </recommendedName>
</protein>
<dbReference type="GO" id="GO:0044716">
    <property type="term" value="F:8-oxo-GDP phosphatase activity"/>
    <property type="evidence" value="ECO:0007669"/>
    <property type="project" value="TreeGrafter"/>
</dbReference>
<dbReference type="GeneID" id="136804306"/>
<accession>A0A7M5VC79</accession>
<dbReference type="AlphaFoldDB" id="A0A7M5VC79"/>
<evidence type="ECO:0000259" key="1">
    <source>
        <dbReference type="PROSITE" id="PS51462"/>
    </source>
</evidence>
<dbReference type="RefSeq" id="XP_066917113.1">
    <property type="nucleotide sequence ID" value="XM_067061012.1"/>
</dbReference>
<keyword evidence="3" id="KW-1185">Reference proteome</keyword>
<dbReference type="SUPFAM" id="SSF55811">
    <property type="entry name" value="Nudix"/>
    <property type="match status" value="1"/>
</dbReference>
<dbReference type="PANTHER" id="PTHR22769">
    <property type="entry name" value="MUTT/NUDIX HYDROLASE"/>
    <property type="match status" value="1"/>
</dbReference>
<proteinExistence type="predicted"/>